<dbReference type="RefSeq" id="XP_012188283.1">
    <property type="nucleotide sequence ID" value="XM_012332893.1"/>
</dbReference>
<proteinExistence type="predicted"/>
<reference evidence="2" key="1">
    <citation type="journal article" date="2013" name="Genome Announc.">
        <title>Draft genome sequence of the basidiomycetous yeast-like fungus Pseudozyma hubeiensis SY62, which produces an abundant amount of the biosurfactant mannosylerythritol lipids.</title>
        <authorList>
            <person name="Konishi M."/>
            <person name="Hatada Y."/>
            <person name="Horiuchi J."/>
        </authorList>
    </citation>
    <scope>NUCLEOTIDE SEQUENCE [LARGE SCALE GENOMIC DNA]</scope>
    <source>
        <strain evidence="2">SY62</strain>
    </source>
</reference>
<name>R9P0L7_PSEHS</name>
<evidence type="ECO:0000313" key="1">
    <source>
        <dbReference type="EMBL" id="GAC94696.1"/>
    </source>
</evidence>
<dbReference type="GeneID" id="24107562"/>
<sequence>MTSFRRSSDMVVCDVYVVCGEKESENDAIDTGISESGYGLQIEEWKGEGARGILSTDADDTLNCFFQGWQKAAGDQVSAVWSSIARMHRQSRCVNCAEIGDRTANRDVEEQCRQTVLTVTTRRRRAKRVIKDGRWVLMMVEGKLKDRALKLLRFRRRYRCALSD</sequence>
<dbReference type="AlphaFoldDB" id="R9P0L7"/>
<keyword evidence="1" id="KW-0456">Lyase</keyword>
<keyword evidence="2" id="KW-1185">Reference proteome</keyword>
<protein>
    <submittedName>
        <fullName evidence="1">Phenylalanine ammonia-lyase</fullName>
    </submittedName>
</protein>
<dbReference type="GO" id="GO:0016829">
    <property type="term" value="F:lyase activity"/>
    <property type="evidence" value="ECO:0007669"/>
    <property type="project" value="UniProtKB-KW"/>
</dbReference>
<organism evidence="1 2">
    <name type="scientific">Pseudozyma hubeiensis (strain SY62)</name>
    <name type="common">Yeast</name>
    <dbReference type="NCBI Taxonomy" id="1305764"/>
    <lineage>
        <taxon>Eukaryota</taxon>
        <taxon>Fungi</taxon>
        <taxon>Dikarya</taxon>
        <taxon>Basidiomycota</taxon>
        <taxon>Ustilaginomycotina</taxon>
        <taxon>Ustilaginomycetes</taxon>
        <taxon>Ustilaginales</taxon>
        <taxon>Ustilaginaceae</taxon>
        <taxon>Pseudozyma</taxon>
    </lineage>
</organism>
<gene>
    <name evidence="1" type="ORF">PHSY_002269</name>
</gene>
<dbReference type="HOGENOM" id="CLU_1619770_0_0_1"/>
<accession>R9P0L7</accession>
<dbReference type="EMBL" id="DF238785">
    <property type="protein sequence ID" value="GAC94696.1"/>
    <property type="molecule type" value="Genomic_DNA"/>
</dbReference>
<dbReference type="Proteomes" id="UP000014071">
    <property type="component" value="Unassembled WGS sequence"/>
</dbReference>
<evidence type="ECO:0000313" key="2">
    <source>
        <dbReference type="Proteomes" id="UP000014071"/>
    </source>
</evidence>